<protein>
    <submittedName>
        <fullName evidence="7">APA family basic amino acid/polyamine antiporter</fullName>
    </submittedName>
</protein>
<dbReference type="GO" id="GO:0015171">
    <property type="term" value="F:amino acid transmembrane transporter activity"/>
    <property type="evidence" value="ECO:0007669"/>
    <property type="project" value="TreeGrafter"/>
</dbReference>
<keyword evidence="4 6" id="KW-1133">Transmembrane helix</keyword>
<name>A0A841C4B7_9LACT</name>
<evidence type="ECO:0000313" key="7">
    <source>
        <dbReference type="EMBL" id="MBB5887255.1"/>
    </source>
</evidence>
<proteinExistence type="predicted"/>
<dbReference type="PANTHER" id="PTHR43243:SF4">
    <property type="entry name" value="CATIONIC AMINO ACID TRANSPORTER 4"/>
    <property type="match status" value="1"/>
</dbReference>
<dbReference type="Proteomes" id="UP000562464">
    <property type="component" value="Unassembled WGS sequence"/>
</dbReference>
<dbReference type="AlphaFoldDB" id="A0A841C4B7"/>
<comment type="caution">
    <text evidence="7">The sequence shown here is derived from an EMBL/GenBank/DDBJ whole genome shotgun (WGS) entry which is preliminary data.</text>
</comment>
<organism evidence="7 8">
    <name type="scientific">Lactovum miscens</name>
    <dbReference type="NCBI Taxonomy" id="190387"/>
    <lineage>
        <taxon>Bacteria</taxon>
        <taxon>Bacillati</taxon>
        <taxon>Bacillota</taxon>
        <taxon>Bacilli</taxon>
        <taxon>Lactobacillales</taxon>
        <taxon>Streptococcaceae</taxon>
        <taxon>Lactovum</taxon>
    </lineage>
</organism>
<feature type="transmembrane region" description="Helical" evidence="6">
    <location>
        <begin position="28"/>
        <end position="50"/>
    </location>
</feature>
<dbReference type="PANTHER" id="PTHR43243">
    <property type="entry name" value="INNER MEMBRANE TRANSPORTER YGJI-RELATED"/>
    <property type="match status" value="1"/>
</dbReference>
<evidence type="ECO:0000256" key="4">
    <source>
        <dbReference type="ARBA" id="ARBA00022989"/>
    </source>
</evidence>
<feature type="transmembrane region" description="Helical" evidence="6">
    <location>
        <begin position="189"/>
        <end position="210"/>
    </location>
</feature>
<gene>
    <name evidence="7" type="ORF">HNQ37_000123</name>
</gene>
<feature type="transmembrane region" description="Helical" evidence="6">
    <location>
        <begin position="57"/>
        <end position="76"/>
    </location>
</feature>
<dbReference type="InterPro" id="IPR002293">
    <property type="entry name" value="AA/rel_permease1"/>
</dbReference>
<feature type="transmembrane region" description="Helical" evidence="6">
    <location>
        <begin position="155"/>
        <end position="177"/>
    </location>
</feature>
<dbReference type="RefSeq" id="WP_183538260.1">
    <property type="nucleotide sequence ID" value="NZ_JACHHV010000001.1"/>
</dbReference>
<evidence type="ECO:0000256" key="5">
    <source>
        <dbReference type="ARBA" id="ARBA00023136"/>
    </source>
</evidence>
<dbReference type="EMBL" id="JACHHV010000001">
    <property type="protein sequence ID" value="MBB5887255.1"/>
    <property type="molecule type" value="Genomic_DNA"/>
</dbReference>
<keyword evidence="5 6" id="KW-0472">Membrane</keyword>
<reference evidence="7 8" key="1">
    <citation type="submission" date="2020-08" db="EMBL/GenBank/DDBJ databases">
        <title>Genomic Encyclopedia of Type Strains, Phase IV (KMG-IV): sequencing the most valuable type-strain genomes for metagenomic binning, comparative biology and taxonomic classification.</title>
        <authorList>
            <person name="Goeker M."/>
        </authorList>
    </citation>
    <scope>NUCLEOTIDE SEQUENCE [LARGE SCALE GENOMIC DNA]</scope>
    <source>
        <strain evidence="7 8">DSM 14925</strain>
    </source>
</reference>
<dbReference type="PIRSF" id="PIRSF006060">
    <property type="entry name" value="AA_transporter"/>
    <property type="match status" value="1"/>
</dbReference>
<evidence type="ECO:0000256" key="3">
    <source>
        <dbReference type="ARBA" id="ARBA00022692"/>
    </source>
</evidence>
<dbReference type="Gene3D" id="1.20.1740.10">
    <property type="entry name" value="Amino acid/polyamine transporter I"/>
    <property type="match status" value="1"/>
</dbReference>
<feature type="transmembrane region" description="Helical" evidence="6">
    <location>
        <begin position="393"/>
        <end position="412"/>
    </location>
</feature>
<keyword evidence="8" id="KW-1185">Reference proteome</keyword>
<feature type="transmembrane region" description="Helical" evidence="6">
    <location>
        <begin position="112"/>
        <end position="131"/>
    </location>
</feature>
<feature type="transmembrane region" description="Helical" evidence="6">
    <location>
        <begin position="88"/>
        <end position="105"/>
    </location>
</feature>
<evidence type="ECO:0000256" key="1">
    <source>
        <dbReference type="ARBA" id="ARBA00004141"/>
    </source>
</evidence>
<feature type="transmembrane region" description="Helical" evidence="6">
    <location>
        <begin position="454"/>
        <end position="470"/>
    </location>
</feature>
<dbReference type="GO" id="GO:0016020">
    <property type="term" value="C:membrane"/>
    <property type="evidence" value="ECO:0007669"/>
    <property type="project" value="UniProtKB-SubCell"/>
</dbReference>
<sequence>MKFFTKVDPAFYVAKDKHLTQSLGVKDFLALGVGTIISTSIFTLPGTVAANYAGPSIIFSYLIAAFVAGMVAFAYSEMATVMPFAGSAYSWISVLFGEGWGWIAGWALLAEYFVAVAFVGAGFSATFQAILQQQHILLPRNLRIPLVAYDSSNNLVRGGLVDVIALVIVVIAALIVWRGASDAGKVSQVLVVLKVIAILVFIGVGTYFIISHKTWSNYVPFIPQHKVGTSFGGFSGIWSGVSVIFLAYIGFDSIAANSGEAINPKKTMPRGILGSLLIGVFLFSMVTMVLVGMVPYVKFANQAAPVSFALTQVGFGGISLIVSLVADAGMFIALLGMILAGSRLLYSFGRDGMLPASLGKLNKKGHPTNAVILLTVITALVSAFLPFTFLSQLISAGTLIAFMFVSVAMFSLRKREGKTLPLPSYKVPFHPVLPVLGFVGCLFVFLGLQTDAKIYAGLWFLLGIAIYFAYGRSHSLSKTSDQINGVNSIITEESLAN</sequence>
<dbReference type="Pfam" id="PF13520">
    <property type="entry name" value="AA_permease_2"/>
    <property type="match status" value="1"/>
</dbReference>
<evidence type="ECO:0000313" key="8">
    <source>
        <dbReference type="Proteomes" id="UP000562464"/>
    </source>
</evidence>
<feature type="transmembrane region" description="Helical" evidence="6">
    <location>
        <begin position="367"/>
        <end position="387"/>
    </location>
</feature>
<feature type="transmembrane region" description="Helical" evidence="6">
    <location>
        <begin position="272"/>
        <end position="297"/>
    </location>
</feature>
<evidence type="ECO:0000256" key="6">
    <source>
        <dbReference type="SAM" id="Phobius"/>
    </source>
</evidence>
<accession>A0A841C4B7</accession>
<evidence type="ECO:0000256" key="2">
    <source>
        <dbReference type="ARBA" id="ARBA00022448"/>
    </source>
</evidence>
<keyword evidence="3 6" id="KW-0812">Transmembrane</keyword>
<keyword evidence="2" id="KW-0813">Transport</keyword>
<feature type="transmembrane region" description="Helical" evidence="6">
    <location>
        <begin position="432"/>
        <end position="448"/>
    </location>
</feature>
<feature type="transmembrane region" description="Helical" evidence="6">
    <location>
        <begin position="317"/>
        <end position="346"/>
    </location>
</feature>
<feature type="transmembrane region" description="Helical" evidence="6">
    <location>
        <begin position="230"/>
        <end position="251"/>
    </location>
</feature>
<comment type="subcellular location">
    <subcellularLocation>
        <location evidence="1">Membrane</location>
        <topology evidence="1">Multi-pass membrane protein</topology>
    </subcellularLocation>
</comment>